<keyword evidence="1" id="KW-0802">TPR repeat</keyword>
<evidence type="ECO:0000256" key="1">
    <source>
        <dbReference type="PROSITE-ProRule" id="PRU00339"/>
    </source>
</evidence>
<feature type="compositionally biased region" description="Low complexity" evidence="2">
    <location>
        <begin position="135"/>
        <end position="147"/>
    </location>
</feature>
<evidence type="ECO:0000313" key="3">
    <source>
        <dbReference type="EMBL" id="KAK8035595.1"/>
    </source>
</evidence>
<dbReference type="InterPro" id="IPR019734">
    <property type="entry name" value="TPR_rpt"/>
</dbReference>
<sequence>MFSLSPEEKSSLQSDIDALIASVQTTLAGIPNPSVHDHREALRILGEVSTMSRDLKDEEDEEDDEGEQDGSATAHRARALKQSQAEAAVLRGDILRALGQIPEARAAYTEAISQYPDDFPPADAHASLTSRTRRPSLIPRPSSSSASTHKRSVRPKPIPPPNAAKRAWTSLIELSYLEDPAAPTTTSDTTRRNSTPSGNAAMSKRDKRRAGVWSAGYYESGSAPAPESSGEAVLKQHIEQQRWDSAADPAIQDVGAQKMVRIVERDEAPSGSSASLASVSDRSIQYKKKCGDLRSLRSQAQERR</sequence>
<organism evidence="3 4">
    <name type="scientific">Apiospora rasikravindrae</name>
    <dbReference type="NCBI Taxonomy" id="990691"/>
    <lineage>
        <taxon>Eukaryota</taxon>
        <taxon>Fungi</taxon>
        <taxon>Dikarya</taxon>
        <taxon>Ascomycota</taxon>
        <taxon>Pezizomycotina</taxon>
        <taxon>Sordariomycetes</taxon>
        <taxon>Xylariomycetidae</taxon>
        <taxon>Amphisphaeriales</taxon>
        <taxon>Apiosporaceae</taxon>
        <taxon>Apiospora</taxon>
    </lineage>
</organism>
<dbReference type="EMBL" id="JAQQWK010000009">
    <property type="protein sequence ID" value="KAK8035595.1"/>
    <property type="molecule type" value="Genomic_DNA"/>
</dbReference>
<keyword evidence="4" id="KW-1185">Reference proteome</keyword>
<reference evidence="3 4" key="1">
    <citation type="submission" date="2023-01" db="EMBL/GenBank/DDBJ databases">
        <title>Analysis of 21 Apiospora genomes using comparative genomics revels a genus with tremendous synthesis potential of carbohydrate active enzymes and secondary metabolites.</title>
        <authorList>
            <person name="Sorensen T."/>
        </authorList>
    </citation>
    <scope>NUCLEOTIDE SEQUENCE [LARGE SCALE GENOMIC DNA]</scope>
    <source>
        <strain evidence="3 4">CBS 33761</strain>
    </source>
</reference>
<feature type="region of interest" description="Disordered" evidence="2">
    <location>
        <begin position="118"/>
        <end position="165"/>
    </location>
</feature>
<accession>A0ABR1SMR4</accession>
<feature type="repeat" description="TPR" evidence="1">
    <location>
        <begin position="85"/>
        <end position="118"/>
    </location>
</feature>
<name>A0ABR1SMR4_9PEZI</name>
<evidence type="ECO:0000313" key="4">
    <source>
        <dbReference type="Proteomes" id="UP001444661"/>
    </source>
</evidence>
<comment type="caution">
    <text evidence="3">The sequence shown here is derived from an EMBL/GenBank/DDBJ whole genome shotgun (WGS) entry which is preliminary data.</text>
</comment>
<protein>
    <recommendedName>
        <fullName evidence="5">Tetratricopeptide repeat protein</fullName>
    </recommendedName>
</protein>
<dbReference type="SUPFAM" id="SSF48452">
    <property type="entry name" value="TPR-like"/>
    <property type="match status" value="1"/>
</dbReference>
<feature type="region of interest" description="Disordered" evidence="2">
    <location>
        <begin position="179"/>
        <end position="209"/>
    </location>
</feature>
<feature type="compositionally biased region" description="Acidic residues" evidence="2">
    <location>
        <begin position="57"/>
        <end position="68"/>
    </location>
</feature>
<dbReference type="Gene3D" id="1.25.40.10">
    <property type="entry name" value="Tetratricopeptide repeat domain"/>
    <property type="match status" value="1"/>
</dbReference>
<gene>
    <name evidence="3" type="ORF">PG993_010590</name>
</gene>
<evidence type="ECO:0000256" key="2">
    <source>
        <dbReference type="SAM" id="MobiDB-lite"/>
    </source>
</evidence>
<feature type="region of interest" description="Disordered" evidence="2">
    <location>
        <begin position="46"/>
        <end position="85"/>
    </location>
</feature>
<dbReference type="Proteomes" id="UP001444661">
    <property type="component" value="Unassembled WGS sequence"/>
</dbReference>
<dbReference type="InterPro" id="IPR011990">
    <property type="entry name" value="TPR-like_helical_dom_sf"/>
</dbReference>
<feature type="compositionally biased region" description="Low complexity" evidence="2">
    <location>
        <begin position="179"/>
        <end position="197"/>
    </location>
</feature>
<evidence type="ECO:0008006" key="5">
    <source>
        <dbReference type="Google" id="ProtNLM"/>
    </source>
</evidence>
<proteinExistence type="predicted"/>
<dbReference type="PROSITE" id="PS50005">
    <property type="entry name" value="TPR"/>
    <property type="match status" value="1"/>
</dbReference>